<name>A0A0E9PKR7_ANGAN</name>
<organism evidence="1">
    <name type="scientific">Anguilla anguilla</name>
    <name type="common">European freshwater eel</name>
    <name type="synonym">Muraena anguilla</name>
    <dbReference type="NCBI Taxonomy" id="7936"/>
    <lineage>
        <taxon>Eukaryota</taxon>
        <taxon>Metazoa</taxon>
        <taxon>Chordata</taxon>
        <taxon>Craniata</taxon>
        <taxon>Vertebrata</taxon>
        <taxon>Euteleostomi</taxon>
        <taxon>Actinopterygii</taxon>
        <taxon>Neopterygii</taxon>
        <taxon>Teleostei</taxon>
        <taxon>Anguilliformes</taxon>
        <taxon>Anguillidae</taxon>
        <taxon>Anguilla</taxon>
    </lineage>
</organism>
<evidence type="ECO:0000313" key="1">
    <source>
        <dbReference type="EMBL" id="JAH04872.1"/>
    </source>
</evidence>
<accession>A0A0E9PKR7</accession>
<reference evidence="1" key="1">
    <citation type="submission" date="2014-11" db="EMBL/GenBank/DDBJ databases">
        <authorList>
            <person name="Amaro Gonzalez C."/>
        </authorList>
    </citation>
    <scope>NUCLEOTIDE SEQUENCE</scope>
</reference>
<dbReference type="AlphaFoldDB" id="A0A0E9PKR7"/>
<proteinExistence type="predicted"/>
<dbReference type="EMBL" id="GBXM01103705">
    <property type="protein sequence ID" value="JAH04872.1"/>
    <property type="molecule type" value="Transcribed_RNA"/>
</dbReference>
<sequence length="27" mass="2958">MTSPALGKAVLCLKREKADEGVRWIEG</sequence>
<protein>
    <submittedName>
        <fullName evidence="1">Uncharacterized protein</fullName>
    </submittedName>
</protein>
<reference evidence="1" key="2">
    <citation type="journal article" date="2015" name="Fish Shellfish Immunol.">
        <title>Early steps in the European eel (Anguilla anguilla)-Vibrio vulnificus interaction in the gills: Role of the RtxA13 toxin.</title>
        <authorList>
            <person name="Callol A."/>
            <person name="Pajuelo D."/>
            <person name="Ebbesson L."/>
            <person name="Teles M."/>
            <person name="MacKenzie S."/>
            <person name="Amaro C."/>
        </authorList>
    </citation>
    <scope>NUCLEOTIDE SEQUENCE</scope>
</reference>